<feature type="domain" description="Pili assembly chaperone N-terminal" evidence="7">
    <location>
        <begin position="20"/>
        <end position="145"/>
    </location>
</feature>
<dbReference type="OrthoDB" id="9131059at2"/>
<keyword evidence="5" id="KW-0143">Chaperone</keyword>
<feature type="chain" id="PRO_5021187494" evidence="6">
    <location>
        <begin position="20"/>
        <end position="238"/>
    </location>
</feature>
<evidence type="ECO:0000256" key="2">
    <source>
        <dbReference type="ARBA" id="ARBA00007399"/>
    </source>
</evidence>
<dbReference type="InterPro" id="IPR036316">
    <property type="entry name" value="Pili_assmbl_chap_C_dom_sf"/>
</dbReference>
<gene>
    <name evidence="9" type="ORF">FKM52_13455</name>
</gene>
<dbReference type="PRINTS" id="PR00969">
    <property type="entry name" value="CHAPERONPILI"/>
</dbReference>
<organism evidence="9 10">
    <name type="scientific">Mixta tenebrionis</name>
    <dbReference type="NCBI Taxonomy" id="2562439"/>
    <lineage>
        <taxon>Bacteria</taxon>
        <taxon>Pseudomonadati</taxon>
        <taxon>Pseudomonadota</taxon>
        <taxon>Gammaproteobacteria</taxon>
        <taxon>Enterobacterales</taxon>
        <taxon>Erwiniaceae</taxon>
        <taxon>Mixta</taxon>
    </lineage>
</organism>
<evidence type="ECO:0000256" key="6">
    <source>
        <dbReference type="SAM" id="SignalP"/>
    </source>
</evidence>
<evidence type="ECO:0000256" key="5">
    <source>
        <dbReference type="ARBA" id="ARBA00023186"/>
    </source>
</evidence>
<accession>A0A506V9W4</accession>
<dbReference type="InterPro" id="IPR050643">
    <property type="entry name" value="Periplasmic_pilus_chap"/>
</dbReference>
<dbReference type="InterPro" id="IPR001829">
    <property type="entry name" value="Pili_assmbl_chaperone_bac"/>
</dbReference>
<dbReference type="InterPro" id="IPR016147">
    <property type="entry name" value="Pili_assmbl_chaperone_N"/>
</dbReference>
<sequence length="238" mass="27099">MKKRIAILLLLGVQHTTFAGVIIEQTRVIFPQENPSVAIQLYNKSRTTHLVQSWIDDGRPEIKPENMSVPFFVSPPVVKINAHEGQMLKIIPNEKIASLPANQEQAYWLNVLDVPPEPEVKPAGKHYLQVALRHRIKLLWRPKKLAMPPEKIPAHVGFSYTRAGKICLNNETPYYLTLTHLFIGGQKSEQENLLTHTAFIPPYSCSADFIKAKKIIRGEYRATYINDDGAKVNFTFLY</sequence>
<keyword evidence="3 6" id="KW-0732">Signal</keyword>
<dbReference type="Proteomes" id="UP000319523">
    <property type="component" value="Unassembled WGS sequence"/>
</dbReference>
<comment type="caution">
    <text evidence="9">The sequence shown here is derived from an EMBL/GenBank/DDBJ whole genome shotgun (WGS) entry which is preliminary data.</text>
</comment>
<dbReference type="GO" id="GO:0030288">
    <property type="term" value="C:outer membrane-bounded periplasmic space"/>
    <property type="evidence" value="ECO:0007669"/>
    <property type="project" value="InterPro"/>
</dbReference>
<proteinExistence type="inferred from homology"/>
<evidence type="ECO:0000256" key="1">
    <source>
        <dbReference type="ARBA" id="ARBA00004418"/>
    </source>
</evidence>
<dbReference type="InterPro" id="IPR013783">
    <property type="entry name" value="Ig-like_fold"/>
</dbReference>
<keyword evidence="10" id="KW-1185">Reference proteome</keyword>
<keyword evidence="4" id="KW-0574">Periplasm</keyword>
<comment type="subcellular location">
    <subcellularLocation>
        <location evidence="1">Periplasm</location>
    </subcellularLocation>
</comment>
<evidence type="ECO:0000259" key="7">
    <source>
        <dbReference type="Pfam" id="PF00345"/>
    </source>
</evidence>
<dbReference type="AlphaFoldDB" id="A0A506V9W4"/>
<dbReference type="InterPro" id="IPR008962">
    <property type="entry name" value="PapD-like_sf"/>
</dbReference>
<dbReference type="RefSeq" id="WP_141176690.1">
    <property type="nucleotide sequence ID" value="NZ_JBHUFX010000022.1"/>
</dbReference>
<comment type="similarity">
    <text evidence="2">Belongs to the periplasmic pilus chaperone family.</text>
</comment>
<dbReference type="Pfam" id="PF02753">
    <property type="entry name" value="PapD_C"/>
    <property type="match status" value="1"/>
</dbReference>
<evidence type="ECO:0000256" key="3">
    <source>
        <dbReference type="ARBA" id="ARBA00022729"/>
    </source>
</evidence>
<dbReference type="InterPro" id="IPR016148">
    <property type="entry name" value="Pili_assmbl_chaperone_C"/>
</dbReference>
<dbReference type="EMBL" id="VHQI01000007">
    <property type="protein sequence ID" value="TPW41753.1"/>
    <property type="molecule type" value="Genomic_DNA"/>
</dbReference>
<evidence type="ECO:0000313" key="10">
    <source>
        <dbReference type="Proteomes" id="UP000319523"/>
    </source>
</evidence>
<evidence type="ECO:0000313" key="9">
    <source>
        <dbReference type="EMBL" id="TPW41753.1"/>
    </source>
</evidence>
<name>A0A506V9W4_9GAMM</name>
<dbReference type="GO" id="GO:0071555">
    <property type="term" value="P:cell wall organization"/>
    <property type="evidence" value="ECO:0007669"/>
    <property type="project" value="InterPro"/>
</dbReference>
<dbReference type="PANTHER" id="PTHR30251">
    <property type="entry name" value="PILUS ASSEMBLY CHAPERONE"/>
    <property type="match status" value="1"/>
</dbReference>
<feature type="domain" description="Pili assembly chaperone C-terminal" evidence="8">
    <location>
        <begin position="168"/>
        <end position="232"/>
    </location>
</feature>
<dbReference type="SUPFAM" id="SSF49584">
    <property type="entry name" value="Periplasmic chaperone C-domain"/>
    <property type="match status" value="1"/>
</dbReference>
<dbReference type="Gene3D" id="2.60.40.10">
    <property type="entry name" value="Immunoglobulins"/>
    <property type="match status" value="2"/>
</dbReference>
<protein>
    <submittedName>
        <fullName evidence="9">Molecular chaperone</fullName>
    </submittedName>
</protein>
<dbReference type="Pfam" id="PF00345">
    <property type="entry name" value="PapD_N"/>
    <property type="match status" value="1"/>
</dbReference>
<dbReference type="PANTHER" id="PTHR30251:SF2">
    <property type="entry name" value="FIMBRIAL CHAPERONE YADV-RELATED"/>
    <property type="match status" value="1"/>
</dbReference>
<reference evidence="9 10" key="1">
    <citation type="submission" date="2019-06" db="EMBL/GenBank/DDBJ databases">
        <authorList>
            <person name="Yang Y."/>
        </authorList>
    </citation>
    <scope>NUCLEOTIDE SEQUENCE [LARGE SCALE GENOMIC DNA]</scope>
    <source>
        <strain evidence="9 10">BIT-26</strain>
    </source>
</reference>
<evidence type="ECO:0000259" key="8">
    <source>
        <dbReference type="Pfam" id="PF02753"/>
    </source>
</evidence>
<dbReference type="SUPFAM" id="SSF49354">
    <property type="entry name" value="PapD-like"/>
    <property type="match status" value="1"/>
</dbReference>
<evidence type="ECO:0000256" key="4">
    <source>
        <dbReference type="ARBA" id="ARBA00022764"/>
    </source>
</evidence>
<feature type="signal peptide" evidence="6">
    <location>
        <begin position="1"/>
        <end position="19"/>
    </location>
</feature>